<gene>
    <name evidence="3" type="ORF">DL546_007531</name>
</gene>
<evidence type="ECO:0000256" key="1">
    <source>
        <dbReference type="SAM" id="MobiDB-lite"/>
    </source>
</evidence>
<dbReference type="EMBL" id="QVQW01000014">
    <property type="protein sequence ID" value="RKU46460.1"/>
    <property type="molecule type" value="Genomic_DNA"/>
</dbReference>
<feature type="region of interest" description="Disordered" evidence="1">
    <location>
        <begin position="218"/>
        <end position="281"/>
    </location>
</feature>
<organism evidence="3 4">
    <name type="scientific">Coniochaeta pulveracea</name>
    <dbReference type="NCBI Taxonomy" id="177199"/>
    <lineage>
        <taxon>Eukaryota</taxon>
        <taxon>Fungi</taxon>
        <taxon>Dikarya</taxon>
        <taxon>Ascomycota</taxon>
        <taxon>Pezizomycotina</taxon>
        <taxon>Sordariomycetes</taxon>
        <taxon>Sordariomycetidae</taxon>
        <taxon>Coniochaetales</taxon>
        <taxon>Coniochaetaceae</taxon>
        <taxon>Coniochaeta</taxon>
    </lineage>
</organism>
<dbReference type="GO" id="GO:0020037">
    <property type="term" value="F:heme binding"/>
    <property type="evidence" value="ECO:0007669"/>
    <property type="project" value="InterPro"/>
</dbReference>
<feature type="compositionally biased region" description="Basic and acidic residues" evidence="1">
    <location>
        <begin position="270"/>
        <end position="281"/>
    </location>
</feature>
<dbReference type="InterPro" id="IPR012292">
    <property type="entry name" value="Globin/Proto"/>
</dbReference>
<dbReference type="GO" id="GO:0019825">
    <property type="term" value="F:oxygen binding"/>
    <property type="evidence" value="ECO:0007669"/>
    <property type="project" value="InterPro"/>
</dbReference>
<dbReference type="InterPro" id="IPR044398">
    <property type="entry name" value="Globin-sensor_dom"/>
</dbReference>
<feature type="compositionally biased region" description="Basic and acidic residues" evidence="1">
    <location>
        <begin position="228"/>
        <end position="244"/>
    </location>
</feature>
<dbReference type="InterPro" id="IPR009050">
    <property type="entry name" value="Globin-like_sf"/>
</dbReference>
<dbReference type="CDD" id="cd01068">
    <property type="entry name" value="globin_sensor"/>
    <property type="match status" value="1"/>
</dbReference>
<name>A0A420YFK6_9PEZI</name>
<dbReference type="Proteomes" id="UP000275385">
    <property type="component" value="Unassembled WGS sequence"/>
</dbReference>
<dbReference type="PANTHER" id="PTHR42071">
    <property type="entry name" value="PROTOGLOBIN DOMAIN-CONTAINING PROTEIN"/>
    <property type="match status" value="1"/>
</dbReference>
<dbReference type="SUPFAM" id="SSF46458">
    <property type="entry name" value="Globin-like"/>
    <property type="match status" value="1"/>
</dbReference>
<reference evidence="3 4" key="1">
    <citation type="submission" date="2018-08" db="EMBL/GenBank/DDBJ databases">
        <title>Draft genome of the lignicolous fungus Coniochaeta pulveracea.</title>
        <authorList>
            <person name="Borstlap C.J."/>
            <person name="De Witt R.N."/>
            <person name="Botha A."/>
            <person name="Volschenk H."/>
        </authorList>
    </citation>
    <scope>NUCLEOTIDE SEQUENCE [LARGE SCALE GENOMIC DNA]</scope>
    <source>
        <strain evidence="3 4">CAB683</strain>
    </source>
</reference>
<protein>
    <recommendedName>
        <fullName evidence="2">Globin-sensor domain-containing protein</fullName>
    </recommendedName>
</protein>
<dbReference type="Gene3D" id="1.10.490.10">
    <property type="entry name" value="Globins"/>
    <property type="match status" value="1"/>
</dbReference>
<dbReference type="PANTHER" id="PTHR42071:SF1">
    <property type="entry name" value="GLOBIN-SENSOR DOMAIN-CONTAINING PROTEIN"/>
    <property type="match status" value="1"/>
</dbReference>
<evidence type="ECO:0000259" key="2">
    <source>
        <dbReference type="Pfam" id="PF11563"/>
    </source>
</evidence>
<feature type="domain" description="Globin-sensor" evidence="2">
    <location>
        <begin position="19"/>
        <end position="199"/>
    </location>
</feature>
<sequence>MSSRPMQHIDRKELYTNLEARVRYLHSFLDFSSKDIEALISASKYIKALIPAVVNIVYKKLLQYDITARAFQTRSTSYEGPMDELKELDEESPQIKHRKMFLRAYLGKLCSDPRDMSFWEYLDKVGMMHVGLGRTHPLHIEYVHIGACLSVIQDIMTEAILSHPRLPMPKKIAIVKALGKVIWIQNDLFAKWYVTDGEEYTDGMDYGEIEKEGWLHGRKVLNEEEPGRDDVEREMRSPKEERETTPTPGDGPHRFEGVPAGVCPFTGRNFDGRKEVEVEES</sequence>
<proteinExistence type="predicted"/>
<dbReference type="InterPro" id="IPR039379">
    <property type="entry name" value="Protoglobin_sensor_dom"/>
</dbReference>
<evidence type="ECO:0000313" key="3">
    <source>
        <dbReference type="EMBL" id="RKU46460.1"/>
    </source>
</evidence>
<evidence type="ECO:0000313" key="4">
    <source>
        <dbReference type="Proteomes" id="UP000275385"/>
    </source>
</evidence>
<dbReference type="AlphaFoldDB" id="A0A420YFK6"/>
<dbReference type="OrthoDB" id="10027058at2759"/>
<dbReference type="Pfam" id="PF11563">
    <property type="entry name" value="Protoglobin"/>
    <property type="match status" value="1"/>
</dbReference>
<accession>A0A420YFK6</accession>
<keyword evidence="4" id="KW-1185">Reference proteome</keyword>
<comment type="caution">
    <text evidence="3">The sequence shown here is derived from an EMBL/GenBank/DDBJ whole genome shotgun (WGS) entry which is preliminary data.</text>
</comment>